<dbReference type="EMBL" id="MDYQ01000287">
    <property type="protein sequence ID" value="PRP76998.1"/>
    <property type="molecule type" value="Genomic_DNA"/>
</dbReference>
<gene>
    <name evidence="2" type="ORF">PROFUN_14687</name>
</gene>
<evidence type="ECO:0000256" key="1">
    <source>
        <dbReference type="SAM" id="Phobius"/>
    </source>
</evidence>
<keyword evidence="1" id="KW-0472">Membrane</keyword>
<sequence>MIQYKYSSLSGSTAKLIIYKTSKPPTKVNYVYFLFIQALSVGLAIGSIQRCGNLSDLHVSIIPSRSDPYQATIVLVTKFRGGLALHQMGSNRESLRWRYNGPSYGIPARFERSQQRTGHCSHYLLIVIKLPGVKEELQGEPVQFLQSTHPSILWAALSNFGALLVAGVVKYLVLIGTLHCCLLSDLLDLGSGSYNQLKTDIYQNVGDFFFASVGHQTIEQPDPFAFHCNCPL</sequence>
<evidence type="ECO:0000313" key="3">
    <source>
        <dbReference type="Proteomes" id="UP000241769"/>
    </source>
</evidence>
<accession>A0A2P6MZ62</accession>
<dbReference type="Proteomes" id="UP000241769">
    <property type="component" value="Unassembled WGS sequence"/>
</dbReference>
<evidence type="ECO:0000313" key="2">
    <source>
        <dbReference type="EMBL" id="PRP76998.1"/>
    </source>
</evidence>
<dbReference type="InParanoid" id="A0A2P6MZ62"/>
<name>A0A2P6MZ62_9EUKA</name>
<keyword evidence="1" id="KW-1133">Transmembrane helix</keyword>
<comment type="caution">
    <text evidence="2">The sequence shown here is derived from an EMBL/GenBank/DDBJ whole genome shotgun (WGS) entry which is preliminary data.</text>
</comment>
<feature type="transmembrane region" description="Helical" evidence="1">
    <location>
        <begin position="152"/>
        <end position="174"/>
    </location>
</feature>
<reference evidence="2 3" key="1">
    <citation type="journal article" date="2018" name="Genome Biol. Evol.">
        <title>Multiple Roots of Fruiting Body Formation in Amoebozoa.</title>
        <authorList>
            <person name="Hillmann F."/>
            <person name="Forbes G."/>
            <person name="Novohradska S."/>
            <person name="Ferling I."/>
            <person name="Riege K."/>
            <person name="Groth M."/>
            <person name="Westermann M."/>
            <person name="Marz M."/>
            <person name="Spaller T."/>
            <person name="Winckler T."/>
            <person name="Schaap P."/>
            <person name="Glockner G."/>
        </authorList>
    </citation>
    <scope>NUCLEOTIDE SEQUENCE [LARGE SCALE GENOMIC DNA]</scope>
    <source>
        <strain evidence="2 3">Jena</strain>
    </source>
</reference>
<keyword evidence="1" id="KW-0812">Transmembrane</keyword>
<dbReference type="AlphaFoldDB" id="A0A2P6MZ62"/>
<keyword evidence="3" id="KW-1185">Reference proteome</keyword>
<organism evidence="2 3">
    <name type="scientific">Planoprotostelium fungivorum</name>
    <dbReference type="NCBI Taxonomy" id="1890364"/>
    <lineage>
        <taxon>Eukaryota</taxon>
        <taxon>Amoebozoa</taxon>
        <taxon>Evosea</taxon>
        <taxon>Variosea</taxon>
        <taxon>Cavosteliida</taxon>
        <taxon>Cavosteliaceae</taxon>
        <taxon>Planoprotostelium</taxon>
    </lineage>
</organism>
<proteinExistence type="predicted"/>
<feature type="transmembrane region" description="Helical" evidence="1">
    <location>
        <begin position="30"/>
        <end position="48"/>
    </location>
</feature>
<protein>
    <submittedName>
        <fullName evidence="2">Uncharacterized protein</fullName>
    </submittedName>
</protein>